<keyword evidence="2" id="KW-1185">Reference proteome</keyword>
<comment type="caution">
    <text evidence="1">The sequence shown here is derived from an EMBL/GenBank/DDBJ whole genome shotgun (WGS) entry which is preliminary data.</text>
</comment>
<dbReference type="Proteomes" id="UP000265520">
    <property type="component" value="Unassembled WGS sequence"/>
</dbReference>
<dbReference type="AlphaFoldDB" id="A0A392S080"/>
<feature type="non-terminal residue" evidence="1">
    <location>
        <position position="1"/>
    </location>
</feature>
<evidence type="ECO:0000313" key="1">
    <source>
        <dbReference type="EMBL" id="MCI41275.1"/>
    </source>
</evidence>
<sequence>VKVAGLQDNNDGRYCPSGGRVVFDCSEMCQPIVEGAMWWYGSEGSWAKRVVNGDGDVGP</sequence>
<reference evidence="1 2" key="1">
    <citation type="journal article" date="2018" name="Front. Plant Sci.">
        <title>Red Clover (Trifolium pratense) and Zigzag Clover (T. medium) - A Picture of Genomic Similarities and Differences.</title>
        <authorList>
            <person name="Dluhosova J."/>
            <person name="Istvanek J."/>
            <person name="Nedelnik J."/>
            <person name="Repkova J."/>
        </authorList>
    </citation>
    <scope>NUCLEOTIDE SEQUENCE [LARGE SCALE GENOMIC DNA]</scope>
    <source>
        <strain evidence="2">cv. 10/8</strain>
        <tissue evidence="1">Leaf</tissue>
    </source>
</reference>
<dbReference type="EMBL" id="LXQA010290144">
    <property type="protein sequence ID" value="MCI41275.1"/>
    <property type="molecule type" value="Genomic_DNA"/>
</dbReference>
<name>A0A392S080_9FABA</name>
<accession>A0A392S080</accession>
<proteinExistence type="predicted"/>
<evidence type="ECO:0000313" key="2">
    <source>
        <dbReference type="Proteomes" id="UP000265520"/>
    </source>
</evidence>
<organism evidence="1 2">
    <name type="scientific">Trifolium medium</name>
    <dbReference type="NCBI Taxonomy" id="97028"/>
    <lineage>
        <taxon>Eukaryota</taxon>
        <taxon>Viridiplantae</taxon>
        <taxon>Streptophyta</taxon>
        <taxon>Embryophyta</taxon>
        <taxon>Tracheophyta</taxon>
        <taxon>Spermatophyta</taxon>
        <taxon>Magnoliopsida</taxon>
        <taxon>eudicotyledons</taxon>
        <taxon>Gunneridae</taxon>
        <taxon>Pentapetalae</taxon>
        <taxon>rosids</taxon>
        <taxon>fabids</taxon>
        <taxon>Fabales</taxon>
        <taxon>Fabaceae</taxon>
        <taxon>Papilionoideae</taxon>
        <taxon>50 kb inversion clade</taxon>
        <taxon>NPAAA clade</taxon>
        <taxon>Hologalegina</taxon>
        <taxon>IRL clade</taxon>
        <taxon>Trifolieae</taxon>
        <taxon>Trifolium</taxon>
    </lineage>
</organism>
<protein>
    <submittedName>
        <fullName evidence="1">Uncharacterized protein</fullName>
    </submittedName>
</protein>